<dbReference type="RefSeq" id="WP_123738803.1">
    <property type="nucleotide sequence ID" value="NZ_RKHQ01000001.1"/>
</dbReference>
<dbReference type="PROSITE" id="PS50932">
    <property type="entry name" value="HTH_LACI_2"/>
    <property type="match status" value="1"/>
</dbReference>
<evidence type="ECO:0000256" key="1">
    <source>
        <dbReference type="ARBA" id="ARBA00023015"/>
    </source>
</evidence>
<dbReference type="CDD" id="cd06288">
    <property type="entry name" value="PBP1_sucrose_transcription_regulator"/>
    <property type="match status" value="1"/>
</dbReference>
<dbReference type="InterPro" id="IPR046335">
    <property type="entry name" value="LacI/GalR-like_sensor"/>
</dbReference>
<evidence type="ECO:0000313" key="6">
    <source>
        <dbReference type="Proteomes" id="UP000275356"/>
    </source>
</evidence>
<dbReference type="Proteomes" id="UP000275356">
    <property type="component" value="Unassembled WGS sequence"/>
</dbReference>
<dbReference type="EMBL" id="RKHQ01000001">
    <property type="protein sequence ID" value="ROR96653.1"/>
    <property type="molecule type" value="Genomic_DNA"/>
</dbReference>
<dbReference type="CDD" id="cd01392">
    <property type="entry name" value="HTH_LacI"/>
    <property type="match status" value="1"/>
</dbReference>
<dbReference type="SUPFAM" id="SSF47413">
    <property type="entry name" value="lambda repressor-like DNA-binding domains"/>
    <property type="match status" value="1"/>
</dbReference>
<dbReference type="SUPFAM" id="SSF53822">
    <property type="entry name" value="Periplasmic binding protein-like I"/>
    <property type="match status" value="1"/>
</dbReference>
<dbReference type="SMART" id="SM00354">
    <property type="entry name" value="HTH_LACI"/>
    <property type="match status" value="1"/>
</dbReference>
<dbReference type="Gene3D" id="1.10.260.40">
    <property type="entry name" value="lambda repressor-like DNA-binding domains"/>
    <property type="match status" value="1"/>
</dbReference>
<dbReference type="GO" id="GO:0003700">
    <property type="term" value="F:DNA-binding transcription factor activity"/>
    <property type="evidence" value="ECO:0007669"/>
    <property type="project" value="TreeGrafter"/>
</dbReference>
<keyword evidence="1" id="KW-0805">Transcription regulation</keyword>
<accession>A0A3N2DA96</accession>
<protein>
    <submittedName>
        <fullName evidence="5">LacI family transcriptional regulator</fullName>
    </submittedName>
</protein>
<proteinExistence type="predicted"/>
<sequence length="331" mass="34412">MLRGRVTLTQVAEAAGVSVGTASKALNGRGQLSPATRKRVRDAARALGFDQGTSESLTGGRSLIVGVLSTDSYGRFTIPILTGAEDTFGAGEIAMLLAESRGDPIRERHYVQTLRSRKVDGIIVTGRSSDARASLTSLIDVPTVYALSPSTDPNDISVVPDDAGGATRAVEHLVSTGRSSIAVVVGPSRHLASAHRVAGALAALEGSGARLAGGHALYGEWSERWGYEAAGRLLAAGPFDGVFCASDQIARGVLECLRDHSVSVPAQVGVVGMDNWTVIAEAARPSITSVDLNLRAVGRRAAELLVRTIMGDDVPGGIEYVDCSLVARQSA</sequence>
<organism evidence="5 6">
    <name type="scientific">Salana multivorans</name>
    <dbReference type="NCBI Taxonomy" id="120377"/>
    <lineage>
        <taxon>Bacteria</taxon>
        <taxon>Bacillati</taxon>
        <taxon>Actinomycetota</taxon>
        <taxon>Actinomycetes</taxon>
        <taxon>Micrococcales</taxon>
        <taxon>Beutenbergiaceae</taxon>
        <taxon>Salana</taxon>
    </lineage>
</organism>
<dbReference type="InterPro" id="IPR028082">
    <property type="entry name" value="Peripla_BP_I"/>
</dbReference>
<dbReference type="OrthoDB" id="3467214at2"/>
<dbReference type="InterPro" id="IPR000843">
    <property type="entry name" value="HTH_LacI"/>
</dbReference>
<evidence type="ECO:0000256" key="3">
    <source>
        <dbReference type="ARBA" id="ARBA00023163"/>
    </source>
</evidence>
<dbReference type="PANTHER" id="PTHR30146:SF153">
    <property type="entry name" value="LACTOSE OPERON REPRESSOR"/>
    <property type="match status" value="1"/>
</dbReference>
<dbReference type="AlphaFoldDB" id="A0A3N2DA96"/>
<keyword evidence="6" id="KW-1185">Reference proteome</keyword>
<dbReference type="InterPro" id="IPR010982">
    <property type="entry name" value="Lambda_DNA-bd_dom_sf"/>
</dbReference>
<dbReference type="GO" id="GO:0000976">
    <property type="term" value="F:transcription cis-regulatory region binding"/>
    <property type="evidence" value="ECO:0007669"/>
    <property type="project" value="TreeGrafter"/>
</dbReference>
<feature type="domain" description="HTH lacI-type" evidence="4">
    <location>
        <begin position="6"/>
        <end position="49"/>
    </location>
</feature>
<evidence type="ECO:0000256" key="2">
    <source>
        <dbReference type="ARBA" id="ARBA00023125"/>
    </source>
</evidence>
<name>A0A3N2DA96_9MICO</name>
<keyword evidence="2" id="KW-0238">DNA-binding</keyword>
<evidence type="ECO:0000259" key="4">
    <source>
        <dbReference type="PROSITE" id="PS50932"/>
    </source>
</evidence>
<keyword evidence="3" id="KW-0804">Transcription</keyword>
<gene>
    <name evidence="5" type="ORF">EDD28_1240</name>
</gene>
<evidence type="ECO:0000313" key="5">
    <source>
        <dbReference type="EMBL" id="ROR96653.1"/>
    </source>
</evidence>
<comment type="caution">
    <text evidence="5">The sequence shown here is derived from an EMBL/GenBank/DDBJ whole genome shotgun (WGS) entry which is preliminary data.</text>
</comment>
<dbReference type="Pfam" id="PF13377">
    <property type="entry name" value="Peripla_BP_3"/>
    <property type="match status" value="1"/>
</dbReference>
<reference evidence="5 6" key="1">
    <citation type="submission" date="2018-11" db="EMBL/GenBank/DDBJ databases">
        <title>Sequencing the genomes of 1000 actinobacteria strains.</title>
        <authorList>
            <person name="Klenk H.-P."/>
        </authorList>
    </citation>
    <scope>NUCLEOTIDE SEQUENCE [LARGE SCALE GENOMIC DNA]</scope>
    <source>
        <strain evidence="5 6">DSM 13521</strain>
    </source>
</reference>
<dbReference type="Gene3D" id="3.40.50.2300">
    <property type="match status" value="2"/>
</dbReference>
<dbReference type="PANTHER" id="PTHR30146">
    <property type="entry name" value="LACI-RELATED TRANSCRIPTIONAL REPRESSOR"/>
    <property type="match status" value="1"/>
</dbReference>
<dbReference type="Pfam" id="PF00356">
    <property type="entry name" value="LacI"/>
    <property type="match status" value="1"/>
</dbReference>